<proteinExistence type="predicted"/>
<dbReference type="RefSeq" id="WP_081157555.1">
    <property type="nucleotide sequence ID" value="NZ_CP017690.1"/>
</dbReference>
<gene>
    <name evidence="2" type="ORF">HSX42_16310</name>
</gene>
<feature type="region of interest" description="Disordered" evidence="1">
    <location>
        <begin position="26"/>
        <end position="45"/>
    </location>
</feature>
<organism evidence="2 3">
    <name type="scientific">Geobacillus thermodenitrificans</name>
    <dbReference type="NCBI Taxonomy" id="33940"/>
    <lineage>
        <taxon>Bacteria</taxon>
        <taxon>Bacillati</taxon>
        <taxon>Bacillota</taxon>
        <taxon>Bacilli</taxon>
        <taxon>Bacillales</taxon>
        <taxon>Anoxybacillaceae</taxon>
        <taxon>Geobacillus</taxon>
    </lineage>
</organism>
<evidence type="ECO:0000256" key="1">
    <source>
        <dbReference type="SAM" id="MobiDB-lite"/>
    </source>
</evidence>
<reference evidence="2 3" key="1">
    <citation type="submission" date="2023-08" db="EMBL/GenBank/DDBJ databases">
        <title>Complete genome sequence of Geobacillus thermodenitrificans K1041, a genetically tractable strain representative of the genus Geobacillus.</title>
        <authorList>
            <person name="Kani S."/>
            <person name="Suzuki H."/>
        </authorList>
    </citation>
    <scope>NUCLEOTIDE SEQUENCE [LARGE SCALE GENOMIC DNA]</scope>
    <source>
        <strain evidence="2 3">K1041</strain>
    </source>
</reference>
<accession>A0ABY9QA54</accession>
<evidence type="ECO:0000313" key="2">
    <source>
        <dbReference type="EMBL" id="WMV75773.1"/>
    </source>
</evidence>
<name>A0ABY9QA54_GEOTD</name>
<evidence type="ECO:0000313" key="3">
    <source>
        <dbReference type="Proteomes" id="UP001297580"/>
    </source>
</evidence>
<sequence length="92" mass="10420">MEKETGRRPKWGTRVIGRGTVALRCGRAGNNKRGTGEHMKKARTSPISDKIGVRVIWERGLRNAASDTIQNELAFRVLSLYIEMFLIFEMKG</sequence>
<protein>
    <submittedName>
        <fullName evidence="2">Uncharacterized protein</fullName>
    </submittedName>
</protein>
<dbReference type="EMBL" id="CP133461">
    <property type="protein sequence ID" value="WMV75773.1"/>
    <property type="molecule type" value="Genomic_DNA"/>
</dbReference>
<keyword evidence="3" id="KW-1185">Reference proteome</keyword>
<dbReference type="Proteomes" id="UP001297580">
    <property type="component" value="Chromosome"/>
</dbReference>